<evidence type="ECO:0000256" key="1">
    <source>
        <dbReference type="SAM" id="MobiDB-lite"/>
    </source>
</evidence>
<evidence type="ECO:0000313" key="2">
    <source>
        <dbReference type="EMBL" id="GBP32084.1"/>
    </source>
</evidence>
<dbReference type="AlphaFoldDB" id="A0A4C1V1X0"/>
<comment type="caution">
    <text evidence="2">The sequence shown here is derived from an EMBL/GenBank/DDBJ whole genome shotgun (WGS) entry which is preliminary data.</text>
</comment>
<sequence length="130" mass="14700">MDRLAIIRSHIYTDGSRIEGKVGAALTEWRDGMEFGNSAYRLNPSARYSNEARHPGYRCGMQGGCAYFGCVHTRVPQATNVLTSSSEMPPSKRRRQQTMIAFRCRTPKRRSGRRAWTSSSRDTPREALVT</sequence>
<dbReference type="EMBL" id="BGZK01000255">
    <property type="protein sequence ID" value="GBP32084.1"/>
    <property type="molecule type" value="Genomic_DNA"/>
</dbReference>
<reference evidence="2 3" key="1">
    <citation type="journal article" date="2019" name="Commun. Biol.">
        <title>The bagworm genome reveals a unique fibroin gene that provides high tensile strength.</title>
        <authorList>
            <person name="Kono N."/>
            <person name="Nakamura H."/>
            <person name="Ohtoshi R."/>
            <person name="Tomita M."/>
            <person name="Numata K."/>
            <person name="Arakawa K."/>
        </authorList>
    </citation>
    <scope>NUCLEOTIDE SEQUENCE [LARGE SCALE GENOMIC DNA]</scope>
</reference>
<gene>
    <name evidence="2" type="ORF">EVAR_80850_1</name>
</gene>
<evidence type="ECO:0008006" key="4">
    <source>
        <dbReference type="Google" id="ProtNLM"/>
    </source>
</evidence>
<protein>
    <recommendedName>
        <fullName evidence="4">RNase H type-1 domain-containing protein</fullName>
    </recommendedName>
</protein>
<keyword evidence="3" id="KW-1185">Reference proteome</keyword>
<dbReference type="OrthoDB" id="411823at2759"/>
<organism evidence="2 3">
    <name type="scientific">Eumeta variegata</name>
    <name type="common">Bagworm moth</name>
    <name type="synonym">Eumeta japonica</name>
    <dbReference type="NCBI Taxonomy" id="151549"/>
    <lineage>
        <taxon>Eukaryota</taxon>
        <taxon>Metazoa</taxon>
        <taxon>Ecdysozoa</taxon>
        <taxon>Arthropoda</taxon>
        <taxon>Hexapoda</taxon>
        <taxon>Insecta</taxon>
        <taxon>Pterygota</taxon>
        <taxon>Neoptera</taxon>
        <taxon>Endopterygota</taxon>
        <taxon>Lepidoptera</taxon>
        <taxon>Glossata</taxon>
        <taxon>Ditrysia</taxon>
        <taxon>Tineoidea</taxon>
        <taxon>Psychidae</taxon>
        <taxon>Oiketicinae</taxon>
        <taxon>Eumeta</taxon>
    </lineage>
</organism>
<dbReference type="Proteomes" id="UP000299102">
    <property type="component" value="Unassembled WGS sequence"/>
</dbReference>
<feature type="region of interest" description="Disordered" evidence="1">
    <location>
        <begin position="82"/>
        <end position="130"/>
    </location>
</feature>
<evidence type="ECO:0000313" key="3">
    <source>
        <dbReference type="Proteomes" id="UP000299102"/>
    </source>
</evidence>
<name>A0A4C1V1X0_EUMVA</name>
<accession>A0A4C1V1X0</accession>
<proteinExistence type="predicted"/>